<feature type="transmembrane region" description="Helical" evidence="9">
    <location>
        <begin position="232"/>
        <end position="254"/>
    </location>
</feature>
<keyword evidence="6 9" id="KW-1133">Transmembrane helix</keyword>
<dbReference type="PANTHER" id="PTHR47019:SF1">
    <property type="entry name" value="LIPID II FLIPPASE MURJ"/>
    <property type="match status" value="1"/>
</dbReference>
<dbReference type="NCBIfam" id="TIGR01695">
    <property type="entry name" value="murJ_mviN"/>
    <property type="match status" value="1"/>
</dbReference>
<organism evidence="10 11">
    <name type="scientific">Haloactinopolyspora alba</name>
    <dbReference type="NCBI Taxonomy" id="648780"/>
    <lineage>
        <taxon>Bacteria</taxon>
        <taxon>Bacillati</taxon>
        <taxon>Actinomycetota</taxon>
        <taxon>Actinomycetes</taxon>
        <taxon>Jiangellales</taxon>
        <taxon>Jiangellaceae</taxon>
        <taxon>Haloactinopolyspora</taxon>
    </lineage>
</organism>
<dbReference type="GO" id="GO:0034204">
    <property type="term" value="P:lipid translocation"/>
    <property type="evidence" value="ECO:0007669"/>
    <property type="project" value="TreeGrafter"/>
</dbReference>
<sequence length="1160" mass="121914">MAAGTVVSRLTGFAKAAVIAAAIGLTAVTADVFNVPNVIPNMIYILVGGGVLNSVLVPVLVRAIKNDADGGHAFSQRLFSLAVTALGLATVVAILAAPWIMQVIVDDRYLEPGNRAYFDDMVMFARFCLPQIFFYGLYVLIGQMLNARGRFGPMMWSPILNNVVAIGVFAVFLVMYGQKGLEPFTTSESLLLGLGSTAGIATQALILLPVLRATGFTLRFRTDWRGQGLGEAVRLGLWTFGFVVLNQVAYLVVVKVASGASTVTAGGSGAGYSVYSNAMLIMMVPHSVITVSLATALLPRLADLASEGRLDEVRSKLVSAIRMCLAVIIPLGALVAALAFPLTAMIFDYGSAEGQTGRLALTLALLMPGLVGFTVHYLALRGFYAVQDTKTPFFTQIWVASVITAGAIGVAVVSPGNDYVTMALAGGYSLAYIVGSAVGMLRLQRRIGALGGGELVQHIIRVLFHSLIAAGLAWLVWRGWSGLGALDGMPSIITNLVELAVGGTVGMVVFVGLAFAFRVDEVRRAVAMVMAKLRGAPAQPAEVDPGELLEDTAEYALPAETGTLSIFRRPVDPDMTSEFFLDETLPGVPSFFDTTAGAPRSRTGSNRPAPPTGARSDRSGTATSDTQPPPPGDLPPTPLGGTVQPGQRRTVAGRYRFERLLDDSDGVYSWQAVDDVLRRAVFIQAVGSDDPRAQGFLTAARVSSTVGDARFLRVLDVGTDDVAYVVREWTPGQSLEALLGTGAFHPDQAAAVARDVAEALAAAHTQGLAHRHLDPALVFVTADGSVKIAGLETEHALRGPAPTPCPPVTDTSRPDPAELDAIGVGGILYAGLTARWPAEAFGALAPAPHIDGRIASPRQVRPGVPGHLDAVADRAIGHARRHHAQPLLSPSAVASELSTTTKPPRPTVTEPPGPQEQPPALLDEPGTPPPPPSRIEQRRERRRSGRGARVLGVMAATLLLVGSTLVGLQLLLGAIDDEGEGEGGGAAGTPSAETTSQTQPTPTGDPTPMPVAEASDYDPTPEFGGEGNGEENPSDVGNAVDGDSETAWTTVNYYDPMEDQKPGVGLVLDLGEAVDVRGLRLDLINEGASLEIRAADAEAEEAPDDLAEWTVVDQIDSAEQNVSHSLDEAVTTRYVLVWFTALPLDGENYRGGITDAEVLG</sequence>
<dbReference type="AlphaFoldDB" id="A0A2P8DVV8"/>
<evidence type="ECO:0000256" key="1">
    <source>
        <dbReference type="ARBA" id="ARBA00004651"/>
    </source>
</evidence>
<feature type="transmembrane region" description="Helical" evidence="9">
    <location>
        <begin position="12"/>
        <end position="30"/>
    </location>
</feature>
<feature type="transmembrane region" description="Helical" evidence="9">
    <location>
        <begin position="419"/>
        <end position="441"/>
    </location>
</feature>
<feature type="transmembrane region" description="Helical" evidence="9">
    <location>
        <begin position="81"/>
        <end position="101"/>
    </location>
</feature>
<feature type="region of interest" description="Disordered" evidence="8">
    <location>
        <begin position="591"/>
        <end position="648"/>
    </location>
</feature>
<reference evidence="10 11" key="1">
    <citation type="submission" date="2018-03" db="EMBL/GenBank/DDBJ databases">
        <title>Genomic Encyclopedia of Archaeal and Bacterial Type Strains, Phase II (KMG-II): from individual species to whole genera.</title>
        <authorList>
            <person name="Goeker M."/>
        </authorList>
    </citation>
    <scope>NUCLEOTIDE SEQUENCE [LARGE SCALE GENOMIC DNA]</scope>
    <source>
        <strain evidence="10 11">DSM 45211</strain>
    </source>
</reference>
<dbReference type="GO" id="GO:0009252">
    <property type="term" value="P:peptidoglycan biosynthetic process"/>
    <property type="evidence" value="ECO:0007669"/>
    <property type="project" value="UniProtKB-KW"/>
</dbReference>
<evidence type="ECO:0000256" key="7">
    <source>
        <dbReference type="ARBA" id="ARBA00023136"/>
    </source>
</evidence>
<feature type="transmembrane region" description="Helical" evidence="9">
    <location>
        <begin position="159"/>
        <end position="178"/>
    </location>
</feature>
<feature type="region of interest" description="Disordered" evidence="8">
    <location>
        <begin position="981"/>
        <end position="1044"/>
    </location>
</feature>
<feature type="transmembrane region" description="Helical" evidence="9">
    <location>
        <begin position="190"/>
        <end position="211"/>
    </location>
</feature>
<name>A0A2P8DVV8_9ACTN</name>
<keyword evidence="11" id="KW-1185">Reference proteome</keyword>
<comment type="subcellular location">
    <subcellularLocation>
        <location evidence="1">Cell membrane</location>
        <topology evidence="1">Multi-pass membrane protein</topology>
    </subcellularLocation>
</comment>
<feature type="transmembrane region" description="Helical" evidence="9">
    <location>
        <begin position="121"/>
        <end position="147"/>
    </location>
</feature>
<dbReference type="Gene3D" id="2.60.120.260">
    <property type="entry name" value="Galactose-binding domain-like"/>
    <property type="match status" value="1"/>
</dbReference>
<feature type="compositionally biased region" description="Low complexity" evidence="8">
    <location>
        <begin position="988"/>
        <end position="1002"/>
    </location>
</feature>
<feature type="transmembrane region" description="Helical" evidence="9">
    <location>
        <begin position="492"/>
        <end position="517"/>
    </location>
</feature>
<evidence type="ECO:0000256" key="5">
    <source>
        <dbReference type="ARBA" id="ARBA00022984"/>
    </source>
</evidence>
<evidence type="ECO:0000256" key="9">
    <source>
        <dbReference type="SAM" id="Phobius"/>
    </source>
</evidence>
<evidence type="ECO:0000256" key="4">
    <source>
        <dbReference type="ARBA" id="ARBA00022960"/>
    </source>
</evidence>
<feature type="transmembrane region" description="Helical" evidence="9">
    <location>
        <begin position="392"/>
        <end position="413"/>
    </location>
</feature>
<evidence type="ECO:0000256" key="3">
    <source>
        <dbReference type="ARBA" id="ARBA00022692"/>
    </source>
</evidence>
<dbReference type="SUPFAM" id="SSF49785">
    <property type="entry name" value="Galactose-binding domain-like"/>
    <property type="match status" value="1"/>
</dbReference>
<accession>A0A2P8DVV8</accession>
<feature type="transmembrane region" description="Helical" evidence="9">
    <location>
        <begin position="274"/>
        <end position="299"/>
    </location>
</feature>
<dbReference type="PRINTS" id="PR01806">
    <property type="entry name" value="VIRFACTRMVIN"/>
</dbReference>
<dbReference type="Pfam" id="PF03023">
    <property type="entry name" value="MurJ"/>
    <property type="match status" value="1"/>
</dbReference>
<feature type="region of interest" description="Disordered" evidence="8">
    <location>
        <begin position="879"/>
        <end position="946"/>
    </location>
</feature>
<keyword evidence="4" id="KW-0133">Cell shape</keyword>
<feature type="transmembrane region" description="Helical" evidence="9">
    <location>
        <begin position="42"/>
        <end position="61"/>
    </location>
</feature>
<feature type="compositionally biased region" description="Pro residues" evidence="8">
    <location>
        <begin position="903"/>
        <end position="917"/>
    </location>
</feature>
<keyword evidence="3 9" id="KW-0812">Transmembrane</keyword>
<dbReference type="GO" id="GO:0015648">
    <property type="term" value="F:lipid-linked peptidoglycan transporter activity"/>
    <property type="evidence" value="ECO:0007669"/>
    <property type="project" value="TreeGrafter"/>
</dbReference>
<evidence type="ECO:0000256" key="2">
    <source>
        <dbReference type="ARBA" id="ARBA00022475"/>
    </source>
</evidence>
<dbReference type="CDD" id="cd13973">
    <property type="entry name" value="PK_MviN-like"/>
    <property type="match status" value="1"/>
</dbReference>
<dbReference type="SUPFAM" id="SSF56112">
    <property type="entry name" value="Protein kinase-like (PK-like)"/>
    <property type="match status" value="1"/>
</dbReference>
<dbReference type="InterPro" id="IPR004268">
    <property type="entry name" value="MurJ"/>
</dbReference>
<dbReference type="PANTHER" id="PTHR47019">
    <property type="entry name" value="LIPID II FLIPPASE MURJ"/>
    <property type="match status" value="1"/>
</dbReference>
<feature type="compositionally biased region" description="Pro residues" evidence="8">
    <location>
        <begin position="627"/>
        <end position="638"/>
    </location>
</feature>
<evidence type="ECO:0000256" key="8">
    <source>
        <dbReference type="SAM" id="MobiDB-lite"/>
    </source>
</evidence>
<evidence type="ECO:0000313" key="11">
    <source>
        <dbReference type="Proteomes" id="UP000243528"/>
    </source>
</evidence>
<keyword evidence="2" id="KW-1003">Cell membrane</keyword>
<dbReference type="InterPro" id="IPR011009">
    <property type="entry name" value="Kinase-like_dom_sf"/>
</dbReference>
<dbReference type="GO" id="GO:0008360">
    <property type="term" value="P:regulation of cell shape"/>
    <property type="evidence" value="ECO:0007669"/>
    <property type="project" value="UniProtKB-KW"/>
</dbReference>
<keyword evidence="7 9" id="KW-0472">Membrane</keyword>
<dbReference type="InterPro" id="IPR051050">
    <property type="entry name" value="Lipid_II_flippase_MurJ/MviN"/>
</dbReference>
<feature type="transmembrane region" description="Helical" evidence="9">
    <location>
        <begin position="948"/>
        <end position="972"/>
    </location>
</feature>
<evidence type="ECO:0000313" key="10">
    <source>
        <dbReference type="EMBL" id="PSL01352.1"/>
    </source>
</evidence>
<protein>
    <submittedName>
        <fullName evidence="10">Putative peptidoglycan lipid II flippase</fullName>
    </submittedName>
</protein>
<dbReference type="InterPro" id="IPR008979">
    <property type="entry name" value="Galactose-bd-like_sf"/>
</dbReference>
<gene>
    <name evidence="10" type="ORF">CLV30_11482</name>
</gene>
<dbReference type="GO" id="GO:0005886">
    <property type="term" value="C:plasma membrane"/>
    <property type="evidence" value="ECO:0007669"/>
    <property type="project" value="UniProtKB-SubCell"/>
</dbReference>
<feature type="transmembrane region" description="Helical" evidence="9">
    <location>
        <begin position="359"/>
        <end position="380"/>
    </location>
</feature>
<comment type="caution">
    <text evidence="10">The sequence shown here is derived from an EMBL/GenBank/DDBJ whole genome shotgun (WGS) entry which is preliminary data.</text>
</comment>
<feature type="transmembrane region" description="Helical" evidence="9">
    <location>
        <begin position="320"/>
        <end position="347"/>
    </location>
</feature>
<feature type="transmembrane region" description="Helical" evidence="9">
    <location>
        <begin position="462"/>
        <end position="480"/>
    </location>
</feature>
<keyword evidence="5" id="KW-0573">Peptidoglycan synthesis</keyword>
<evidence type="ECO:0000256" key="6">
    <source>
        <dbReference type="ARBA" id="ARBA00022989"/>
    </source>
</evidence>
<dbReference type="EMBL" id="PYGE01000014">
    <property type="protein sequence ID" value="PSL01352.1"/>
    <property type="molecule type" value="Genomic_DNA"/>
</dbReference>
<dbReference type="Proteomes" id="UP000243528">
    <property type="component" value="Unassembled WGS sequence"/>
</dbReference>
<dbReference type="CDD" id="cd13123">
    <property type="entry name" value="MATE_MurJ_like"/>
    <property type="match status" value="1"/>
</dbReference>
<dbReference type="Gene3D" id="1.10.510.10">
    <property type="entry name" value="Transferase(Phosphotransferase) domain 1"/>
    <property type="match status" value="1"/>
</dbReference>
<proteinExistence type="predicted"/>